<dbReference type="STRING" id="349095.SAMN05660299_02654"/>
<evidence type="ECO:0000313" key="2">
    <source>
        <dbReference type="EMBL" id="SDN39717.1"/>
    </source>
</evidence>
<accession>A0A1H0B221</accession>
<keyword evidence="1" id="KW-0812">Transmembrane</keyword>
<evidence type="ECO:0000313" key="3">
    <source>
        <dbReference type="Proteomes" id="UP000199309"/>
    </source>
</evidence>
<name>A0A1H0B221_9FIRM</name>
<dbReference type="AlphaFoldDB" id="A0A1H0B221"/>
<evidence type="ECO:0000256" key="1">
    <source>
        <dbReference type="SAM" id="Phobius"/>
    </source>
</evidence>
<proteinExistence type="predicted"/>
<keyword evidence="1" id="KW-1133">Transmembrane helix</keyword>
<sequence>MTQSTVSSATQQYKSGIKENSILQEEEWFDLQPIEKKLCVYSLGLGILLLFIFILLFEVL</sequence>
<dbReference type="RefSeq" id="WP_091652842.1">
    <property type="nucleotide sequence ID" value="NZ_FNHQ01000045.1"/>
</dbReference>
<dbReference type="Proteomes" id="UP000199309">
    <property type="component" value="Unassembled WGS sequence"/>
</dbReference>
<keyword evidence="3" id="KW-1185">Reference proteome</keyword>
<reference evidence="2 3" key="1">
    <citation type="submission" date="2016-10" db="EMBL/GenBank/DDBJ databases">
        <authorList>
            <person name="de Groot N.N."/>
        </authorList>
    </citation>
    <scope>NUCLEOTIDE SEQUENCE [LARGE SCALE GENOMIC DNA]</scope>
    <source>
        <strain evidence="2 3">DSM 16981</strain>
    </source>
</reference>
<gene>
    <name evidence="2" type="ORF">SAMN05660299_02654</name>
</gene>
<keyword evidence="1" id="KW-0472">Membrane</keyword>
<organism evidence="2 3">
    <name type="scientific">Megasphaera paucivorans</name>
    <dbReference type="NCBI Taxonomy" id="349095"/>
    <lineage>
        <taxon>Bacteria</taxon>
        <taxon>Bacillati</taxon>
        <taxon>Bacillota</taxon>
        <taxon>Negativicutes</taxon>
        <taxon>Veillonellales</taxon>
        <taxon>Veillonellaceae</taxon>
        <taxon>Megasphaera</taxon>
    </lineage>
</organism>
<feature type="transmembrane region" description="Helical" evidence="1">
    <location>
        <begin position="38"/>
        <end position="57"/>
    </location>
</feature>
<dbReference type="EMBL" id="FNHQ01000045">
    <property type="protein sequence ID" value="SDN39717.1"/>
    <property type="molecule type" value="Genomic_DNA"/>
</dbReference>
<protein>
    <submittedName>
        <fullName evidence="2">Uncharacterized protein</fullName>
    </submittedName>
</protein>